<dbReference type="Proteomes" id="UP000809440">
    <property type="component" value="Unassembled WGS sequence"/>
</dbReference>
<evidence type="ECO:0000313" key="9">
    <source>
        <dbReference type="Proteomes" id="UP000755667"/>
    </source>
</evidence>
<dbReference type="InterPro" id="IPR032875">
    <property type="entry name" value="Succ_CoA_lig_flav_dom"/>
</dbReference>
<dbReference type="Gene3D" id="3.40.50.261">
    <property type="entry name" value="Succinyl-CoA synthetase domains"/>
    <property type="match status" value="2"/>
</dbReference>
<dbReference type="GO" id="GO:0006099">
    <property type="term" value="P:tricarboxylic acid cycle"/>
    <property type="evidence" value="ECO:0007669"/>
    <property type="project" value="UniProtKB-KW"/>
</dbReference>
<evidence type="ECO:0000256" key="5">
    <source>
        <dbReference type="ARBA" id="ARBA00060888"/>
    </source>
</evidence>
<dbReference type="Gene3D" id="3.40.50.720">
    <property type="entry name" value="NAD(P)-binding Rossmann-like Domain"/>
    <property type="match status" value="1"/>
</dbReference>
<dbReference type="InterPro" id="IPR003781">
    <property type="entry name" value="CoA-bd"/>
</dbReference>
<dbReference type="GO" id="GO:0005524">
    <property type="term" value="F:ATP binding"/>
    <property type="evidence" value="ECO:0007669"/>
    <property type="project" value="UniProtKB-KW"/>
</dbReference>
<dbReference type="SUPFAM" id="SSF56059">
    <property type="entry name" value="Glutathione synthetase ATP-binding domain-like"/>
    <property type="match status" value="1"/>
</dbReference>
<comment type="similarity">
    <text evidence="5">In the N-terminal section; belongs to the acetate CoA ligase alpha subunit family.</text>
</comment>
<dbReference type="SUPFAM" id="SSF51735">
    <property type="entry name" value="NAD(P)-binding Rossmann-fold domains"/>
    <property type="match status" value="1"/>
</dbReference>
<sequence>MTGKTPADLARALFAPRSVALIGASSNPAKNAARPLRYLRKHGFKGRIFPINPSVDKIDGMQCYARLADVPEVAEHAFVMVGADRVADALQDCARAGVTCATILSDGFSEAGSEGQALQAGLARAASGVRLMGPNSIGVIDTDGFTCSANATLEMDALPRGGYGVISQSGSMIGALLSQGAARGIGFSSLVSVGNEADLTVGEVGALMLDDPRCTAVLLFLEAIRDRHALAEFARRADAVGKPVLAYKLGRSKAGQELAATHTGALAGDDATADALLSHLGIARVRILETLFEAPPLFFGSGPATGQRVAVVTTTGGGGAMVVDALASNDLEMAPELPEVQRILAAHGVNSGGAGLIDLTLAGTRPDLVRGVLDALIASDEVDAIAMVIGSSSQFHPELAVAPLRGFTAAAKPIGIYLVPAAEDSRRMLTEEGLAVFRTAESCAEGLRARLTRQSPKAEVSHDADLADAVHAALDAAEGTTLDEIASRGICDLLGINGPNGSCATTSDEARAIYQSLGGPVALKIVSPDIPHKSDQGGLILGLDDSEDVADGFKQLMQSQAEAYPDAALRGVLVQAMSQGIAEALVGYRCDPSMGPMVVLGAGGVLAELLEDTTMRVAPVDLQTARDMLDEVQFLKVARGFRGKAKGDLEALAEAIVAVSRLAHCEHVAEAEINPLLIAEEGQDVLALDALVVAQANPRAQAAPLKKRVV</sequence>
<keyword evidence="10" id="KW-1185">Reference proteome</keyword>
<evidence type="ECO:0000313" key="10">
    <source>
        <dbReference type="Proteomes" id="UP000809440"/>
    </source>
</evidence>
<protein>
    <submittedName>
        <fullName evidence="7">Acetate--CoA ligase family protein</fullName>
    </submittedName>
</protein>
<dbReference type="Proteomes" id="UP000755667">
    <property type="component" value="Unassembled WGS sequence"/>
</dbReference>
<evidence type="ECO:0000256" key="1">
    <source>
        <dbReference type="ARBA" id="ARBA00022532"/>
    </source>
</evidence>
<dbReference type="Pfam" id="PF13380">
    <property type="entry name" value="CoA_binding_2"/>
    <property type="match status" value="1"/>
</dbReference>
<evidence type="ECO:0000259" key="6">
    <source>
        <dbReference type="SMART" id="SM00881"/>
    </source>
</evidence>
<dbReference type="SUPFAM" id="SSF52210">
    <property type="entry name" value="Succinyl-CoA synthetase domains"/>
    <property type="match status" value="2"/>
</dbReference>
<dbReference type="EMBL" id="JAFBXE010000017">
    <property type="protein sequence ID" value="MBM2414646.1"/>
    <property type="molecule type" value="Genomic_DNA"/>
</dbReference>
<dbReference type="Pfam" id="PF13549">
    <property type="entry name" value="ATP-grasp_5"/>
    <property type="match status" value="1"/>
</dbReference>
<dbReference type="InterPro" id="IPR036291">
    <property type="entry name" value="NAD(P)-bd_dom_sf"/>
</dbReference>
<dbReference type="InterPro" id="IPR013815">
    <property type="entry name" value="ATP_grasp_subdomain_1"/>
</dbReference>
<dbReference type="GO" id="GO:0016874">
    <property type="term" value="F:ligase activity"/>
    <property type="evidence" value="ECO:0007669"/>
    <property type="project" value="UniProtKB-KW"/>
</dbReference>
<dbReference type="Pfam" id="PF13607">
    <property type="entry name" value="Succ_CoA_lig"/>
    <property type="match status" value="1"/>
</dbReference>
<keyword evidence="3" id="KW-0547">Nucleotide-binding</keyword>
<dbReference type="Gene3D" id="3.30.1490.20">
    <property type="entry name" value="ATP-grasp fold, A domain"/>
    <property type="match status" value="1"/>
</dbReference>
<evidence type="ECO:0000313" key="7">
    <source>
        <dbReference type="EMBL" id="MBM2414646.1"/>
    </source>
</evidence>
<keyword evidence="4" id="KW-0067">ATP-binding</keyword>
<organism evidence="7 9">
    <name type="scientific">Marivita cryptomonadis</name>
    <dbReference type="NCBI Taxonomy" id="505252"/>
    <lineage>
        <taxon>Bacteria</taxon>
        <taxon>Pseudomonadati</taxon>
        <taxon>Pseudomonadota</taxon>
        <taxon>Alphaproteobacteria</taxon>
        <taxon>Rhodobacterales</taxon>
        <taxon>Roseobacteraceae</taxon>
        <taxon>Marivita</taxon>
    </lineage>
</organism>
<evidence type="ECO:0000256" key="2">
    <source>
        <dbReference type="ARBA" id="ARBA00022598"/>
    </source>
</evidence>
<evidence type="ECO:0000313" key="8">
    <source>
        <dbReference type="EMBL" id="MBM2419317.1"/>
    </source>
</evidence>
<dbReference type="FunFam" id="3.30.1490.20:FF:000020">
    <property type="entry name" value="Protein lysine acetyltransferase"/>
    <property type="match status" value="1"/>
</dbReference>
<dbReference type="PANTHER" id="PTHR43334">
    <property type="entry name" value="ACETATE--COA LIGASE [ADP-FORMING]"/>
    <property type="match status" value="1"/>
</dbReference>
<evidence type="ECO:0000256" key="3">
    <source>
        <dbReference type="ARBA" id="ARBA00022741"/>
    </source>
</evidence>
<dbReference type="AlphaFoldDB" id="A0A9Q2P3B2"/>
<reference evidence="7 10" key="1">
    <citation type="submission" date="2021-01" db="EMBL/GenBank/DDBJ databases">
        <title>Diatom-associated Roseobacters Show Island Model of Population Structure.</title>
        <authorList>
            <person name="Qu L."/>
            <person name="Feng X."/>
            <person name="Chen Y."/>
            <person name="Li L."/>
            <person name="Wang X."/>
            <person name="Hu Z."/>
            <person name="Wang H."/>
            <person name="Luo H."/>
        </authorList>
    </citation>
    <scope>NUCLEOTIDE SEQUENCE</scope>
    <source>
        <strain evidence="8 10">CC28-63</strain>
        <strain evidence="7">CC28-69</strain>
    </source>
</reference>
<gene>
    <name evidence="7" type="ORF">JQX41_20180</name>
    <name evidence="8" type="ORF">JQX48_20200</name>
</gene>
<dbReference type="Gene3D" id="3.30.470.20">
    <property type="entry name" value="ATP-grasp fold, B domain"/>
    <property type="match status" value="1"/>
</dbReference>
<comment type="caution">
    <text evidence="7">The sequence shown here is derived from an EMBL/GenBank/DDBJ whole genome shotgun (WGS) entry which is preliminary data.</text>
</comment>
<feature type="domain" description="CoA-binding" evidence="6">
    <location>
        <begin position="13"/>
        <end position="108"/>
    </location>
</feature>
<dbReference type="InterPro" id="IPR016102">
    <property type="entry name" value="Succinyl-CoA_synth-like"/>
</dbReference>
<dbReference type="PANTHER" id="PTHR43334:SF1">
    <property type="entry name" value="3-HYDROXYPROPIONATE--COA LIGASE [ADP-FORMING]"/>
    <property type="match status" value="1"/>
</dbReference>
<keyword evidence="1" id="KW-0816">Tricarboxylic acid cycle</keyword>
<dbReference type="SMART" id="SM00881">
    <property type="entry name" value="CoA_binding"/>
    <property type="match status" value="1"/>
</dbReference>
<evidence type="ECO:0000256" key="4">
    <source>
        <dbReference type="ARBA" id="ARBA00022840"/>
    </source>
</evidence>
<dbReference type="InterPro" id="IPR051538">
    <property type="entry name" value="Acyl-CoA_Synth/Transferase"/>
</dbReference>
<keyword evidence="2 7" id="KW-0436">Ligase</keyword>
<accession>A0A9Q2P3B2</accession>
<dbReference type="RefSeq" id="WP_171046012.1">
    <property type="nucleotide sequence ID" value="NZ_JAFBWU010000017.1"/>
</dbReference>
<dbReference type="EMBL" id="JAFBXF010000017">
    <property type="protein sequence ID" value="MBM2419317.1"/>
    <property type="molecule type" value="Genomic_DNA"/>
</dbReference>
<proteinExistence type="inferred from homology"/>
<name>A0A9Q2P3B2_9RHOB</name>